<keyword evidence="4" id="KW-1185">Reference proteome</keyword>
<dbReference type="VGNC" id="VGNC:52327">
    <property type="gene designation" value="C26H21orf58"/>
</dbReference>
<feature type="domain" description="DUF4587" evidence="2">
    <location>
        <begin position="148"/>
        <end position="227"/>
    </location>
</feature>
<proteinExistence type="predicted"/>
<evidence type="ECO:0000313" key="6">
    <source>
        <dbReference type="VGNC" id="VGNC:52327"/>
    </source>
</evidence>
<dbReference type="Ensembl" id="ENSECAT00000021777.3">
    <property type="protein sequence ID" value="ENSECAP00000017960.3"/>
    <property type="gene ID" value="ENSECAG00000049237.1"/>
</dbReference>
<evidence type="ECO:0000313" key="4">
    <source>
        <dbReference type="Proteomes" id="UP000002281"/>
    </source>
</evidence>
<name>F7E3S9_HORSE</name>
<reference evidence="3" key="3">
    <citation type="submission" date="2025-09" db="UniProtKB">
        <authorList>
            <consortium name="Ensembl"/>
        </authorList>
    </citation>
    <scope>IDENTIFICATION</scope>
    <source>
        <strain evidence="3">Thoroughbred</strain>
    </source>
</reference>
<evidence type="ECO:0000259" key="2">
    <source>
        <dbReference type="Pfam" id="PF15248"/>
    </source>
</evidence>
<gene>
    <name evidence="3 6" type="primary">C26H21orf58</name>
    <name evidence="5" type="synonym">MCM3AP</name>
</gene>
<evidence type="ECO:0000313" key="3">
    <source>
        <dbReference type="Ensembl" id="ENSECAP00000017960.3"/>
    </source>
</evidence>
<dbReference type="HOGENOM" id="CLU_061581_0_0_1"/>
<reference evidence="3" key="2">
    <citation type="submission" date="2025-08" db="UniProtKB">
        <authorList>
            <consortium name="Ensembl"/>
        </authorList>
    </citation>
    <scope>IDENTIFICATION</scope>
    <source>
        <strain evidence="3">Thoroughbred</strain>
    </source>
</reference>
<dbReference type="InterPro" id="IPR027904">
    <property type="entry name" value="DUF4587"/>
</dbReference>
<dbReference type="Pfam" id="PF15248">
    <property type="entry name" value="DUF4587"/>
    <property type="match status" value="1"/>
</dbReference>
<reference evidence="3 4" key="1">
    <citation type="journal article" date="2009" name="Science">
        <title>Genome sequence, comparative analysis, and population genetics of the domestic horse.</title>
        <authorList>
            <consortium name="Broad Institute Genome Sequencing Platform"/>
            <consortium name="Broad Institute Whole Genome Assembly Team"/>
            <person name="Wade C.M."/>
            <person name="Giulotto E."/>
            <person name="Sigurdsson S."/>
            <person name="Zoli M."/>
            <person name="Gnerre S."/>
            <person name="Imsland F."/>
            <person name="Lear T.L."/>
            <person name="Adelson D.L."/>
            <person name="Bailey E."/>
            <person name="Bellone R.R."/>
            <person name="Bloecker H."/>
            <person name="Distl O."/>
            <person name="Edgar R.C."/>
            <person name="Garber M."/>
            <person name="Leeb T."/>
            <person name="Mauceli E."/>
            <person name="MacLeod J.N."/>
            <person name="Penedo M.C.T."/>
            <person name="Raison J.M."/>
            <person name="Sharpe T."/>
            <person name="Vogel J."/>
            <person name="Andersson L."/>
            <person name="Antczak D.F."/>
            <person name="Biagi T."/>
            <person name="Binns M.M."/>
            <person name="Chowdhary B.P."/>
            <person name="Coleman S.J."/>
            <person name="Della Valle G."/>
            <person name="Fryc S."/>
            <person name="Guerin G."/>
            <person name="Hasegawa T."/>
            <person name="Hill E.W."/>
            <person name="Jurka J."/>
            <person name="Kiialainen A."/>
            <person name="Lindgren G."/>
            <person name="Liu J."/>
            <person name="Magnani E."/>
            <person name="Mickelson J.R."/>
            <person name="Murray J."/>
            <person name="Nergadze S.G."/>
            <person name="Onofrio R."/>
            <person name="Pedroni S."/>
            <person name="Piras M.F."/>
            <person name="Raudsepp T."/>
            <person name="Rocchi M."/>
            <person name="Roeed K.H."/>
            <person name="Ryder O.A."/>
            <person name="Searle S."/>
            <person name="Skow L."/>
            <person name="Swinburne J.E."/>
            <person name="Syvaenen A.C."/>
            <person name="Tozaki T."/>
            <person name="Valberg S.J."/>
            <person name="Vaudin M."/>
            <person name="White J.R."/>
            <person name="Zody M.C."/>
            <person name="Lander E.S."/>
            <person name="Lindblad-Toh K."/>
        </authorList>
    </citation>
    <scope>NUCLEOTIDE SEQUENCE [LARGE SCALE GENOMIC DNA]</scope>
    <source>
        <strain evidence="3 4">Thoroughbred</strain>
    </source>
</reference>
<dbReference type="PANTHER" id="PTHR28604">
    <property type="match status" value="1"/>
</dbReference>
<dbReference type="Proteomes" id="UP000002281">
    <property type="component" value="Chromosome 26"/>
</dbReference>
<dbReference type="Bgee" id="ENSECAG00000018980">
    <property type="expression patterns" value="Expressed in oviduct epithelium and 23 other cell types or tissues"/>
</dbReference>
<feature type="region of interest" description="Disordered" evidence="1">
    <location>
        <begin position="24"/>
        <end position="45"/>
    </location>
</feature>
<evidence type="ECO:0000313" key="5">
    <source>
        <dbReference type="VGNC" id="VGNC:20035"/>
    </source>
</evidence>
<organism evidence="3 4">
    <name type="scientific">Equus caballus</name>
    <name type="common">Horse</name>
    <dbReference type="NCBI Taxonomy" id="9796"/>
    <lineage>
        <taxon>Eukaryota</taxon>
        <taxon>Metazoa</taxon>
        <taxon>Chordata</taxon>
        <taxon>Craniata</taxon>
        <taxon>Vertebrata</taxon>
        <taxon>Euteleostomi</taxon>
        <taxon>Mammalia</taxon>
        <taxon>Eutheria</taxon>
        <taxon>Laurasiatheria</taxon>
        <taxon>Perissodactyla</taxon>
        <taxon>Equidae</taxon>
        <taxon>Equus</taxon>
    </lineage>
</organism>
<dbReference type="InterPro" id="IPR038915">
    <property type="entry name" value="PRR29-like"/>
</dbReference>
<dbReference type="ExpressionAtlas" id="F7E3S9">
    <property type="expression patterns" value="baseline"/>
</dbReference>
<accession>F7E3S9</accession>
<dbReference type="GeneTree" id="ENSGT00390000011514"/>
<sequence>MLDSSVADQMTRLTLKLLEKKLEQERENVEGDSEDAHLMPGNRDKLDAPLQSALRRRKDLLRKLWEHHLLEELSRAQAWSERAPGSGIPQEVPPRGIYPAASPPPLALEPPRIIQHSVPQPPATIIQQLPQQPLITQIAPPQAFPTQRSGSIKEDMVELMLMQNAQMHQIIMQNLMLKALPPSALTASGGPQAASLHPTPQELQQVHPAILRAERQKPPSVHHHHHYTPPAPLQAIPVPGSPVGYSLWPPVVSATALPPTAGFLPTVHHVAPPAAALSVPAAAAGTLKRNLEGPWQPQPHRHSRVWTPCQLSGEAACGLGPLSCPAGVALRMSSSQNTAVRAPSRALAGDTPAAWRLQARPGQELHQTSCFSFRLASDGIPTTQAPGL</sequence>
<dbReference type="PANTHER" id="PTHR28604:SF2">
    <property type="entry name" value="RIKEN CDNA 2610028H24 GENE"/>
    <property type="match status" value="1"/>
</dbReference>
<dbReference type="AlphaFoldDB" id="F7E3S9"/>
<evidence type="ECO:0000256" key="1">
    <source>
        <dbReference type="SAM" id="MobiDB-lite"/>
    </source>
</evidence>
<dbReference type="VGNC" id="VGNC:20035">
    <property type="gene designation" value="MCM3AP"/>
</dbReference>
<protein>
    <recommendedName>
        <fullName evidence="2">DUF4587 domain-containing protein</fullName>
    </recommendedName>
</protein>